<dbReference type="SUPFAM" id="SSF56672">
    <property type="entry name" value="DNA/RNA polymerases"/>
    <property type="match status" value="1"/>
</dbReference>
<dbReference type="Pfam" id="PF07727">
    <property type="entry name" value="RVT_2"/>
    <property type="match status" value="1"/>
</dbReference>
<dbReference type="InterPro" id="IPR013103">
    <property type="entry name" value="RVT_2"/>
</dbReference>
<dbReference type="InterPro" id="IPR043502">
    <property type="entry name" value="DNA/RNA_pol_sf"/>
</dbReference>
<evidence type="ECO:0000259" key="1">
    <source>
        <dbReference type="Pfam" id="PF07727"/>
    </source>
</evidence>
<accession>A0A9Q3CLH4</accession>
<dbReference type="OrthoDB" id="8069008at2759"/>
<organism evidence="2 3">
    <name type="scientific">Austropuccinia psidii MF-1</name>
    <dbReference type="NCBI Taxonomy" id="1389203"/>
    <lineage>
        <taxon>Eukaryota</taxon>
        <taxon>Fungi</taxon>
        <taxon>Dikarya</taxon>
        <taxon>Basidiomycota</taxon>
        <taxon>Pucciniomycotina</taxon>
        <taxon>Pucciniomycetes</taxon>
        <taxon>Pucciniales</taxon>
        <taxon>Sphaerophragmiaceae</taxon>
        <taxon>Austropuccinia</taxon>
    </lineage>
</organism>
<name>A0A9Q3CLH4_9BASI</name>
<dbReference type="PANTHER" id="PTHR11439">
    <property type="entry name" value="GAG-POL-RELATED RETROTRANSPOSON"/>
    <property type="match status" value="1"/>
</dbReference>
<proteinExistence type="predicted"/>
<reference evidence="2" key="1">
    <citation type="submission" date="2021-03" db="EMBL/GenBank/DDBJ databases">
        <title>Draft genome sequence of rust myrtle Austropuccinia psidii MF-1, a brazilian biotype.</title>
        <authorList>
            <person name="Quecine M.C."/>
            <person name="Pachon D.M.R."/>
            <person name="Bonatelli M.L."/>
            <person name="Correr F.H."/>
            <person name="Franceschini L.M."/>
            <person name="Leite T.F."/>
            <person name="Margarido G.R.A."/>
            <person name="Almeida C.A."/>
            <person name="Ferrarezi J.A."/>
            <person name="Labate C.A."/>
        </authorList>
    </citation>
    <scope>NUCLEOTIDE SEQUENCE</scope>
    <source>
        <strain evidence="2">MF-1</strain>
    </source>
</reference>
<gene>
    <name evidence="2" type="ORF">O181_027199</name>
</gene>
<dbReference type="AlphaFoldDB" id="A0A9Q3CLH4"/>
<dbReference type="Proteomes" id="UP000765509">
    <property type="component" value="Unassembled WGS sequence"/>
</dbReference>
<feature type="domain" description="Reverse transcriptase Ty1/copia-type" evidence="1">
    <location>
        <begin position="15"/>
        <end position="245"/>
    </location>
</feature>
<evidence type="ECO:0000313" key="3">
    <source>
        <dbReference type="Proteomes" id="UP000765509"/>
    </source>
</evidence>
<evidence type="ECO:0000313" key="2">
    <source>
        <dbReference type="EMBL" id="MBW0487484.1"/>
    </source>
</evidence>
<sequence>MNAINNELENMKKLKVWDIIKIREDYKLIGTTLVFKIKKNHLNKVTEYKSRLCAQGFAQTMGIDIHKTYAPTGRLNSLRTLIASASHSKLKFHQIDIKSAFLNAPLSETIYLASLQGLDIDKRKYCLQLKKAPLAWYNRLKEWLNKSQYHMCKLDLCVFYRLGKHPLWLYIHVDNIALFGNKFDQFKKDISSELEIKYIGEAGLLLGIKIYHLDNGISLNQQHFIESVLDLYGMSECKQVSTPLTPQDHLEPATDHEVQEFYKLKINYRSAIRSINFLSTATRPDLLFAVSALSQYLEKTGIKHWKAFNHVLKYVRNTRYWTTLHQKQQKGSQSIQRC</sequence>
<comment type="caution">
    <text evidence="2">The sequence shown here is derived from an EMBL/GenBank/DDBJ whole genome shotgun (WGS) entry which is preliminary data.</text>
</comment>
<protein>
    <recommendedName>
        <fullName evidence="1">Reverse transcriptase Ty1/copia-type domain-containing protein</fullName>
    </recommendedName>
</protein>
<dbReference type="EMBL" id="AVOT02009155">
    <property type="protein sequence ID" value="MBW0487484.1"/>
    <property type="molecule type" value="Genomic_DNA"/>
</dbReference>
<keyword evidence="3" id="KW-1185">Reference proteome</keyword>